<keyword evidence="7 11" id="KW-0479">Metal-binding</keyword>
<evidence type="ECO:0000256" key="5">
    <source>
        <dbReference type="ARBA" id="ARBA00022490"/>
    </source>
</evidence>
<name>A0AB39HSG6_9BACI</name>
<evidence type="ECO:0000256" key="12">
    <source>
        <dbReference type="PIRSR" id="PIRSR037215-1"/>
    </source>
</evidence>
<feature type="active site" description="Proton acceptor" evidence="11 12">
    <location>
        <position position="176"/>
    </location>
</feature>
<dbReference type="HAMAP" id="MF_00550">
    <property type="entry name" value="Aminopeptidase_M20"/>
    <property type="match status" value="1"/>
</dbReference>
<accession>A0AB39HSG6</accession>
<feature type="domain" description="Peptidase M20 dimerisation" evidence="14">
    <location>
        <begin position="208"/>
        <end position="309"/>
    </location>
</feature>
<dbReference type="GO" id="GO:0045148">
    <property type="term" value="F:tripeptide aminopeptidase activity"/>
    <property type="evidence" value="ECO:0007669"/>
    <property type="project" value="UniProtKB-UniRule"/>
</dbReference>
<dbReference type="GO" id="GO:0043171">
    <property type="term" value="P:peptide catabolic process"/>
    <property type="evidence" value="ECO:0007669"/>
    <property type="project" value="UniProtKB-UniRule"/>
</dbReference>
<comment type="cofactor">
    <cofactor evidence="11 13">
        <name>Zn(2+)</name>
        <dbReference type="ChEBI" id="CHEBI:29105"/>
    </cofactor>
    <text evidence="11 13">Binds 2 Zn(2+) ions per subunit.</text>
</comment>
<keyword evidence="4 11" id="KW-0031">Aminopeptidase</keyword>
<dbReference type="GO" id="GO:0008237">
    <property type="term" value="F:metallopeptidase activity"/>
    <property type="evidence" value="ECO:0007669"/>
    <property type="project" value="UniProtKB-KW"/>
</dbReference>
<evidence type="ECO:0000256" key="11">
    <source>
        <dbReference type="HAMAP-Rule" id="MF_00550"/>
    </source>
</evidence>
<dbReference type="InterPro" id="IPR002933">
    <property type="entry name" value="Peptidase_M20"/>
</dbReference>
<dbReference type="EC" id="3.4.11.4" evidence="11"/>
<evidence type="ECO:0000313" key="15">
    <source>
        <dbReference type="EMBL" id="XDK33269.1"/>
    </source>
</evidence>
<organism evidence="15">
    <name type="scientific">Ornithinibacillus sp. 4-3</name>
    <dbReference type="NCBI Taxonomy" id="3231488"/>
    <lineage>
        <taxon>Bacteria</taxon>
        <taxon>Bacillati</taxon>
        <taxon>Bacillota</taxon>
        <taxon>Bacilli</taxon>
        <taxon>Bacillales</taxon>
        <taxon>Bacillaceae</taxon>
        <taxon>Ornithinibacillus</taxon>
    </lineage>
</organism>
<feature type="binding site" evidence="11 13">
    <location>
        <position position="381"/>
    </location>
    <ligand>
        <name>Zn(2+)</name>
        <dbReference type="ChEBI" id="CHEBI:29105"/>
        <label>2</label>
    </ligand>
</feature>
<dbReference type="EMBL" id="CP162599">
    <property type="protein sequence ID" value="XDK33269.1"/>
    <property type="molecule type" value="Genomic_DNA"/>
</dbReference>
<feature type="active site" evidence="11 12">
    <location>
        <position position="81"/>
    </location>
</feature>
<dbReference type="InterPro" id="IPR001261">
    <property type="entry name" value="ArgE/DapE_CS"/>
</dbReference>
<evidence type="ECO:0000256" key="9">
    <source>
        <dbReference type="ARBA" id="ARBA00022833"/>
    </source>
</evidence>
<protein>
    <recommendedName>
        <fullName evidence="11">Peptidase T</fullName>
        <ecNumber evidence="11">3.4.11.4</ecNumber>
    </recommendedName>
    <alternativeName>
        <fullName evidence="11">Aminotripeptidase</fullName>
        <shortName evidence="11">Tripeptidase</shortName>
    </alternativeName>
    <alternativeName>
        <fullName evidence="11">Tripeptide aminopeptidase</fullName>
    </alternativeName>
</protein>
<evidence type="ECO:0000256" key="2">
    <source>
        <dbReference type="ARBA" id="ARBA00004496"/>
    </source>
</evidence>
<dbReference type="GO" id="GO:0006508">
    <property type="term" value="P:proteolysis"/>
    <property type="evidence" value="ECO:0007669"/>
    <property type="project" value="UniProtKB-UniRule"/>
</dbReference>
<evidence type="ECO:0000256" key="4">
    <source>
        <dbReference type="ARBA" id="ARBA00022438"/>
    </source>
</evidence>
<dbReference type="FunFam" id="3.30.70.360:FF:000002">
    <property type="entry name" value="Peptidase T"/>
    <property type="match status" value="1"/>
</dbReference>
<evidence type="ECO:0000256" key="13">
    <source>
        <dbReference type="PIRSR" id="PIRSR037215-2"/>
    </source>
</evidence>
<keyword evidence="5 11" id="KW-0963">Cytoplasm</keyword>
<feature type="binding site" evidence="11 13">
    <location>
        <position position="79"/>
    </location>
    <ligand>
        <name>Zn(2+)</name>
        <dbReference type="ChEBI" id="CHEBI:29105"/>
        <label>1</label>
    </ligand>
</feature>
<dbReference type="Pfam" id="PF07687">
    <property type="entry name" value="M20_dimer"/>
    <property type="match status" value="1"/>
</dbReference>
<proteinExistence type="inferred from homology"/>
<feature type="binding site" evidence="11 13">
    <location>
        <position position="142"/>
    </location>
    <ligand>
        <name>Zn(2+)</name>
        <dbReference type="ChEBI" id="CHEBI:29105"/>
        <label>1</label>
    </ligand>
</feature>
<reference evidence="15" key="1">
    <citation type="submission" date="2024-07" db="EMBL/GenBank/DDBJ databases">
        <title>Halotolerant mesophilic bacterium Ornithinibacillus sp. 4-3, sp. nov., isolated from soil.</title>
        <authorList>
            <person name="Sidarenka A.V."/>
            <person name="Guliayeva D.E."/>
            <person name="Leanovich S.I."/>
            <person name="Hileuskaya K.S."/>
            <person name="Akhremchuk A.E."/>
            <person name="Sikolenko M.A."/>
            <person name="Valentovich L.N."/>
        </authorList>
    </citation>
    <scope>NUCLEOTIDE SEQUENCE</scope>
    <source>
        <strain evidence="15">4-3</strain>
    </source>
</reference>
<sequence>MKQDLIDRFTTYVKVDTRSNGNSSTTPSTPGQMELAHLLVKELEAIGMSDVTVDEHAYVMATLPANTDKDIPTIGFLAHLDTATEFTGKNVKPQIVENFDGNDLTLNQELNIVLSTKEFPELASYKGHTLITTDGTTLLGADDKAGIAEIMTAMHHFIQNPDIKHGKIRVAFTPDEEIGRGPHKFDVEKFNADFAYTLDGGPLGELQYESFNAAGAKVLFKGSSVHPGTAKNKMINAGKLATEFIQKFPEQEAPEHTEHYEGFYHLISIQGGVEETEVSYIIRDFDKDNFQARKETFKKFVREVQNKYGEQTVELSLDDQYYNMREKIEPVMEIVDTAKEAMHKLQIEPIIEPVRGGTDGSQLSYMGLPTPNIFTGGENFHGKYEYISVDNMEKATNVIIEICKLFAEKE</sequence>
<dbReference type="Gene3D" id="3.30.70.360">
    <property type="match status" value="1"/>
</dbReference>
<gene>
    <name evidence="11 15" type="primary">pepT</name>
    <name evidence="15" type="ORF">AB4Y30_02555</name>
</gene>
<comment type="similarity">
    <text evidence="3 11">Belongs to the peptidase M20B family.</text>
</comment>
<dbReference type="GO" id="GO:0008270">
    <property type="term" value="F:zinc ion binding"/>
    <property type="evidence" value="ECO:0007669"/>
    <property type="project" value="UniProtKB-UniRule"/>
</dbReference>
<keyword evidence="9 11" id="KW-0862">Zinc</keyword>
<dbReference type="RefSeq" id="WP_368653951.1">
    <property type="nucleotide sequence ID" value="NZ_CP162599.1"/>
</dbReference>
<dbReference type="InterPro" id="IPR010161">
    <property type="entry name" value="Peptidase_M20B"/>
</dbReference>
<feature type="binding site" evidence="11 13">
    <location>
        <position position="177"/>
    </location>
    <ligand>
        <name>Zn(2+)</name>
        <dbReference type="ChEBI" id="CHEBI:29105"/>
        <label>2</label>
    </ligand>
</feature>
<evidence type="ECO:0000256" key="6">
    <source>
        <dbReference type="ARBA" id="ARBA00022670"/>
    </source>
</evidence>
<comment type="subcellular location">
    <subcellularLocation>
        <location evidence="2 11">Cytoplasm</location>
    </subcellularLocation>
</comment>
<dbReference type="SUPFAM" id="SSF55031">
    <property type="entry name" value="Bacterial exopeptidase dimerisation domain"/>
    <property type="match status" value="1"/>
</dbReference>
<feature type="binding site" evidence="11 13">
    <location>
        <position position="142"/>
    </location>
    <ligand>
        <name>Zn(2+)</name>
        <dbReference type="ChEBI" id="CHEBI:29105"/>
        <label>2</label>
    </ligand>
</feature>
<dbReference type="NCBIfam" id="TIGR01882">
    <property type="entry name" value="peptidase-T"/>
    <property type="match status" value="1"/>
</dbReference>
<evidence type="ECO:0000256" key="3">
    <source>
        <dbReference type="ARBA" id="ARBA00009692"/>
    </source>
</evidence>
<keyword evidence="6 11" id="KW-0645">Protease</keyword>
<comment type="catalytic activity">
    <reaction evidence="1 11">
        <text>Release of the N-terminal residue from a tripeptide.</text>
        <dbReference type="EC" id="3.4.11.4"/>
    </reaction>
</comment>
<evidence type="ECO:0000256" key="7">
    <source>
        <dbReference type="ARBA" id="ARBA00022723"/>
    </source>
</evidence>
<dbReference type="NCBIfam" id="NF009920">
    <property type="entry name" value="PRK13381.1"/>
    <property type="match status" value="1"/>
</dbReference>
<feature type="binding site" evidence="11 13">
    <location>
        <position position="199"/>
    </location>
    <ligand>
        <name>Zn(2+)</name>
        <dbReference type="ChEBI" id="CHEBI:29105"/>
        <label>1</label>
    </ligand>
</feature>
<dbReference type="InterPro" id="IPR011650">
    <property type="entry name" value="Peptidase_M20_dimer"/>
</dbReference>
<dbReference type="PROSITE" id="PS00758">
    <property type="entry name" value="ARGE_DAPE_CPG2_1"/>
    <property type="match status" value="1"/>
</dbReference>
<keyword evidence="10 11" id="KW-0482">Metalloprotease</keyword>
<dbReference type="AlphaFoldDB" id="A0AB39HSG6"/>
<dbReference type="Gene3D" id="3.40.630.10">
    <property type="entry name" value="Zn peptidases"/>
    <property type="match status" value="1"/>
</dbReference>
<evidence type="ECO:0000259" key="14">
    <source>
        <dbReference type="Pfam" id="PF07687"/>
    </source>
</evidence>
<dbReference type="PROSITE" id="PS00759">
    <property type="entry name" value="ARGE_DAPE_CPG2_2"/>
    <property type="match status" value="1"/>
</dbReference>
<dbReference type="NCBIfam" id="NF003976">
    <property type="entry name" value="PRK05469.1"/>
    <property type="match status" value="1"/>
</dbReference>
<comment type="function">
    <text evidence="11">Cleaves the N-terminal amino acid of tripeptides.</text>
</comment>
<dbReference type="CDD" id="cd03892">
    <property type="entry name" value="M20_peptT"/>
    <property type="match status" value="1"/>
</dbReference>
<dbReference type="PANTHER" id="PTHR42994:SF1">
    <property type="entry name" value="PEPTIDASE T"/>
    <property type="match status" value="1"/>
</dbReference>
<dbReference type="GO" id="GO:0005829">
    <property type="term" value="C:cytosol"/>
    <property type="evidence" value="ECO:0007669"/>
    <property type="project" value="TreeGrafter"/>
</dbReference>
<evidence type="ECO:0000256" key="8">
    <source>
        <dbReference type="ARBA" id="ARBA00022801"/>
    </source>
</evidence>
<dbReference type="SUPFAM" id="SSF53187">
    <property type="entry name" value="Zn-dependent exopeptidases"/>
    <property type="match status" value="1"/>
</dbReference>
<keyword evidence="8 11" id="KW-0378">Hydrolase</keyword>
<dbReference type="PANTHER" id="PTHR42994">
    <property type="entry name" value="PEPTIDASE T"/>
    <property type="match status" value="1"/>
</dbReference>
<dbReference type="PIRSF" id="PIRSF037215">
    <property type="entry name" value="Peptidase_M20B"/>
    <property type="match status" value="1"/>
</dbReference>
<evidence type="ECO:0000256" key="10">
    <source>
        <dbReference type="ARBA" id="ARBA00023049"/>
    </source>
</evidence>
<evidence type="ECO:0000256" key="1">
    <source>
        <dbReference type="ARBA" id="ARBA00000870"/>
    </source>
</evidence>
<dbReference type="InterPro" id="IPR036264">
    <property type="entry name" value="Bact_exopeptidase_dim_dom"/>
</dbReference>
<dbReference type="Pfam" id="PF01546">
    <property type="entry name" value="Peptidase_M20"/>
    <property type="match status" value="1"/>
</dbReference>